<protein>
    <submittedName>
        <fullName evidence="1">Uncharacterized protein</fullName>
    </submittedName>
</protein>
<gene>
    <name evidence="1" type="ORF">Cgig2_031628</name>
</gene>
<dbReference type="EMBL" id="JAKOGI010000245">
    <property type="protein sequence ID" value="KAJ8438663.1"/>
    <property type="molecule type" value="Genomic_DNA"/>
</dbReference>
<comment type="caution">
    <text evidence="1">The sequence shown here is derived from an EMBL/GenBank/DDBJ whole genome shotgun (WGS) entry which is preliminary data.</text>
</comment>
<proteinExistence type="predicted"/>
<accession>A0A9Q1K969</accession>
<reference evidence="1" key="1">
    <citation type="submission" date="2022-04" db="EMBL/GenBank/DDBJ databases">
        <title>Carnegiea gigantea Genome sequencing and assembly v2.</title>
        <authorList>
            <person name="Copetti D."/>
            <person name="Sanderson M.J."/>
            <person name="Burquez A."/>
            <person name="Wojciechowski M.F."/>
        </authorList>
    </citation>
    <scope>NUCLEOTIDE SEQUENCE</scope>
    <source>
        <strain evidence="1">SGP5-SGP5p</strain>
        <tissue evidence="1">Aerial part</tissue>
    </source>
</reference>
<name>A0A9Q1K969_9CARY</name>
<dbReference type="Proteomes" id="UP001153076">
    <property type="component" value="Unassembled WGS sequence"/>
</dbReference>
<evidence type="ECO:0000313" key="2">
    <source>
        <dbReference type="Proteomes" id="UP001153076"/>
    </source>
</evidence>
<keyword evidence="2" id="KW-1185">Reference proteome</keyword>
<dbReference type="AlphaFoldDB" id="A0A9Q1K969"/>
<evidence type="ECO:0000313" key="1">
    <source>
        <dbReference type="EMBL" id="KAJ8438663.1"/>
    </source>
</evidence>
<organism evidence="1 2">
    <name type="scientific">Carnegiea gigantea</name>
    <dbReference type="NCBI Taxonomy" id="171969"/>
    <lineage>
        <taxon>Eukaryota</taxon>
        <taxon>Viridiplantae</taxon>
        <taxon>Streptophyta</taxon>
        <taxon>Embryophyta</taxon>
        <taxon>Tracheophyta</taxon>
        <taxon>Spermatophyta</taxon>
        <taxon>Magnoliopsida</taxon>
        <taxon>eudicotyledons</taxon>
        <taxon>Gunneridae</taxon>
        <taxon>Pentapetalae</taxon>
        <taxon>Caryophyllales</taxon>
        <taxon>Cactineae</taxon>
        <taxon>Cactaceae</taxon>
        <taxon>Cactoideae</taxon>
        <taxon>Echinocereeae</taxon>
        <taxon>Carnegiea</taxon>
    </lineage>
</organism>
<sequence>MSLVNPKPRLEGIPTKICQCILQYESHVPHCHTQFECVIENHGIEGARHKLRDSKVPSSLFSISLNKVEKIMSIRRAHPPRGQGDRIRGGSALRKFMLELVVQWAQIQAVVENANFRRWRNHLLPPKGPPRPMFYMRALSLEDVEEMKEGIHFIDSADHQGDYGAYLRCLMTHLVTDAEAPIPSLNIKVTREGGQVTYVEIPLVPGSESPKLPFPPMFTGVNLAVGASEVERDP</sequence>